<dbReference type="InterPro" id="IPR036388">
    <property type="entry name" value="WH-like_DNA-bd_sf"/>
</dbReference>
<dbReference type="InterPro" id="IPR000847">
    <property type="entry name" value="LysR_HTH_N"/>
</dbReference>
<gene>
    <name evidence="9" type="ORF">AS026_02605</name>
</gene>
<sequence>MKQRLPSLLAIRYFEAVGRNLSFTLAANELNVTQAAVSHQVRLLEQELGAKLFTRLHQRIELTKQGIELLEVATECFDKLSDVTNSMSGRTQASRIHLSVSPLLSAGILMPRIGDFLNEEKGTEIIFHHSLAPPSEREPSSDIKIFFSHTPLINDSYEYLFKDGLIPMCVPALWRGHEDQTPAAYLQNVSIVHEFDYQWWEEWCERAGVDKSVVQRGIALDDPSVLENAALLGRGVILGSKRFLADRLQSGELITPLGAKNCIAIYYYLFSGSASRRRDVAKFAKWIRAISKEIREKDEREELAERLAEETTPNRIA</sequence>
<dbReference type="RefSeq" id="WP_062369839.1">
    <property type="nucleotide sequence ID" value="NZ_LNCD01000062.1"/>
</dbReference>
<protein>
    <recommendedName>
        <fullName evidence="6">HTH-type transcriptional regulator TtuA</fullName>
    </recommendedName>
    <alternativeName>
        <fullName evidence="7">Tartrate utilization transcriptional regulator</fullName>
    </alternativeName>
</protein>
<keyword evidence="3" id="KW-0238">DNA-binding</keyword>
<name>A0A109JS85_9HYPH</name>
<evidence type="ECO:0000256" key="5">
    <source>
        <dbReference type="ARBA" id="ARBA00054626"/>
    </source>
</evidence>
<comment type="similarity">
    <text evidence="1">Belongs to the LysR transcriptional regulatory family.</text>
</comment>
<dbReference type="Gene3D" id="1.10.10.10">
    <property type="entry name" value="Winged helix-like DNA-binding domain superfamily/Winged helix DNA-binding domain"/>
    <property type="match status" value="1"/>
</dbReference>
<dbReference type="SUPFAM" id="SSF46785">
    <property type="entry name" value="Winged helix' DNA-binding domain"/>
    <property type="match status" value="1"/>
</dbReference>
<evidence type="ECO:0000256" key="6">
    <source>
        <dbReference type="ARBA" id="ARBA00067332"/>
    </source>
</evidence>
<dbReference type="InterPro" id="IPR058163">
    <property type="entry name" value="LysR-type_TF_proteobact-type"/>
</dbReference>
<accession>A0A109JS85</accession>
<comment type="caution">
    <text evidence="9">The sequence shown here is derived from an EMBL/GenBank/DDBJ whole genome shotgun (WGS) entry which is preliminary data.</text>
</comment>
<dbReference type="PROSITE" id="PS50931">
    <property type="entry name" value="HTH_LYSR"/>
    <property type="match status" value="1"/>
</dbReference>
<dbReference type="SUPFAM" id="SSF53850">
    <property type="entry name" value="Periplasmic binding protein-like II"/>
    <property type="match status" value="1"/>
</dbReference>
<dbReference type="Pfam" id="PF00126">
    <property type="entry name" value="HTH_1"/>
    <property type="match status" value="1"/>
</dbReference>
<dbReference type="InterPro" id="IPR005119">
    <property type="entry name" value="LysR_subst-bd"/>
</dbReference>
<evidence type="ECO:0000256" key="1">
    <source>
        <dbReference type="ARBA" id="ARBA00009437"/>
    </source>
</evidence>
<dbReference type="PANTHER" id="PTHR30537">
    <property type="entry name" value="HTH-TYPE TRANSCRIPTIONAL REGULATOR"/>
    <property type="match status" value="1"/>
</dbReference>
<evidence type="ECO:0000313" key="10">
    <source>
        <dbReference type="Proteomes" id="UP000068164"/>
    </source>
</evidence>
<comment type="function">
    <text evidence="5">Transcriptional regulator of the ttuABCDE tartrate utilization operon.</text>
</comment>
<evidence type="ECO:0000313" key="9">
    <source>
        <dbReference type="EMBL" id="KWV54175.1"/>
    </source>
</evidence>
<dbReference type="EMBL" id="LNCD01000062">
    <property type="protein sequence ID" value="KWV54175.1"/>
    <property type="molecule type" value="Genomic_DNA"/>
</dbReference>
<feature type="domain" description="HTH lysR-type" evidence="8">
    <location>
        <begin position="6"/>
        <end position="63"/>
    </location>
</feature>
<dbReference type="InterPro" id="IPR036390">
    <property type="entry name" value="WH_DNA-bd_sf"/>
</dbReference>
<evidence type="ECO:0000259" key="8">
    <source>
        <dbReference type="PROSITE" id="PS50931"/>
    </source>
</evidence>
<evidence type="ECO:0000256" key="3">
    <source>
        <dbReference type="ARBA" id="ARBA00023125"/>
    </source>
</evidence>
<dbReference type="AlphaFoldDB" id="A0A109JS85"/>
<dbReference type="PANTHER" id="PTHR30537:SF74">
    <property type="entry name" value="HTH-TYPE TRANSCRIPTIONAL REGULATOR TRPI"/>
    <property type="match status" value="1"/>
</dbReference>
<dbReference type="FunFam" id="1.10.10.10:FF:000001">
    <property type="entry name" value="LysR family transcriptional regulator"/>
    <property type="match status" value="1"/>
</dbReference>
<dbReference type="PRINTS" id="PR00039">
    <property type="entry name" value="HTHLYSR"/>
</dbReference>
<dbReference type="GO" id="GO:0043565">
    <property type="term" value="F:sequence-specific DNA binding"/>
    <property type="evidence" value="ECO:0007669"/>
    <property type="project" value="TreeGrafter"/>
</dbReference>
<dbReference type="Proteomes" id="UP000068164">
    <property type="component" value="Unassembled WGS sequence"/>
</dbReference>
<dbReference type="GO" id="GO:0003700">
    <property type="term" value="F:DNA-binding transcription factor activity"/>
    <property type="evidence" value="ECO:0007669"/>
    <property type="project" value="InterPro"/>
</dbReference>
<dbReference type="OrthoDB" id="9793571at2"/>
<evidence type="ECO:0000256" key="2">
    <source>
        <dbReference type="ARBA" id="ARBA00023015"/>
    </source>
</evidence>
<keyword evidence="10" id="KW-1185">Reference proteome</keyword>
<organism evidence="9 10">
    <name type="scientific">Rhizobium altiplani</name>
    <dbReference type="NCBI Taxonomy" id="1864509"/>
    <lineage>
        <taxon>Bacteria</taxon>
        <taxon>Pseudomonadati</taxon>
        <taxon>Pseudomonadota</taxon>
        <taxon>Alphaproteobacteria</taxon>
        <taxon>Hyphomicrobiales</taxon>
        <taxon>Rhizobiaceae</taxon>
        <taxon>Rhizobium/Agrobacterium group</taxon>
        <taxon>Rhizobium</taxon>
    </lineage>
</organism>
<evidence type="ECO:0000256" key="7">
    <source>
        <dbReference type="ARBA" id="ARBA00083243"/>
    </source>
</evidence>
<keyword evidence="2" id="KW-0805">Transcription regulation</keyword>
<dbReference type="Gene3D" id="3.40.190.10">
    <property type="entry name" value="Periplasmic binding protein-like II"/>
    <property type="match status" value="2"/>
</dbReference>
<keyword evidence="4" id="KW-0804">Transcription</keyword>
<reference evidence="9 10" key="1">
    <citation type="submission" date="2015-11" db="EMBL/GenBank/DDBJ databases">
        <title>Draft Genome Sequence of the Strain BR 10423 (Rhizobium sp.) isolated from nodules of Mimosa pudica.</title>
        <authorList>
            <person name="Barauna A.C."/>
            <person name="Zilli J.E."/>
            <person name="Simoes-Araujo J.L."/>
            <person name="Reis V.M."/>
            <person name="James E.K."/>
            <person name="Reis F.B.Jr."/>
            <person name="Rouws L.F."/>
            <person name="Passos S.R."/>
            <person name="Gois S.R."/>
        </authorList>
    </citation>
    <scope>NUCLEOTIDE SEQUENCE [LARGE SCALE GENOMIC DNA]</scope>
    <source>
        <strain evidence="9 10">BR10423</strain>
    </source>
</reference>
<proteinExistence type="inferred from homology"/>
<dbReference type="GO" id="GO:0006351">
    <property type="term" value="P:DNA-templated transcription"/>
    <property type="evidence" value="ECO:0007669"/>
    <property type="project" value="TreeGrafter"/>
</dbReference>
<evidence type="ECO:0000256" key="4">
    <source>
        <dbReference type="ARBA" id="ARBA00023163"/>
    </source>
</evidence>
<dbReference type="Pfam" id="PF03466">
    <property type="entry name" value="LysR_substrate"/>
    <property type="match status" value="1"/>
</dbReference>